<evidence type="ECO:0000313" key="2">
    <source>
        <dbReference type="EMBL" id="KAG2386424.1"/>
    </source>
</evidence>
<accession>A0AA88KM11</accession>
<dbReference type="EMBL" id="PYSW02000016">
    <property type="protein sequence ID" value="KAG2386424.1"/>
    <property type="molecule type" value="Genomic_DNA"/>
</dbReference>
<organism evidence="2 3">
    <name type="scientific">Naegleria lovaniensis</name>
    <name type="common">Amoeba</name>
    <dbReference type="NCBI Taxonomy" id="51637"/>
    <lineage>
        <taxon>Eukaryota</taxon>
        <taxon>Discoba</taxon>
        <taxon>Heterolobosea</taxon>
        <taxon>Tetramitia</taxon>
        <taxon>Eutetramitia</taxon>
        <taxon>Vahlkampfiidae</taxon>
        <taxon>Naegleria</taxon>
    </lineage>
</organism>
<feature type="region of interest" description="Disordered" evidence="1">
    <location>
        <begin position="102"/>
        <end position="126"/>
    </location>
</feature>
<protein>
    <submittedName>
        <fullName evidence="2">Uncharacterized protein</fullName>
    </submittedName>
</protein>
<dbReference type="RefSeq" id="XP_044550416.1">
    <property type="nucleotide sequence ID" value="XM_044692335.1"/>
</dbReference>
<dbReference type="AlphaFoldDB" id="A0AA88KM11"/>
<evidence type="ECO:0000256" key="1">
    <source>
        <dbReference type="SAM" id="MobiDB-lite"/>
    </source>
</evidence>
<dbReference type="Proteomes" id="UP000816034">
    <property type="component" value="Unassembled WGS sequence"/>
</dbReference>
<feature type="region of interest" description="Disordered" evidence="1">
    <location>
        <begin position="1"/>
        <end position="90"/>
    </location>
</feature>
<comment type="caution">
    <text evidence="2">The sequence shown here is derived from an EMBL/GenBank/DDBJ whole genome shotgun (WGS) entry which is preliminary data.</text>
</comment>
<dbReference type="GeneID" id="68095325"/>
<feature type="compositionally biased region" description="Low complexity" evidence="1">
    <location>
        <begin position="1"/>
        <end position="11"/>
    </location>
</feature>
<reference evidence="2 3" key="1">
    <citation type="journal article" date="2018" name="BMC Genomics">
        <title>The genome of Naegleria lovaniensis, the basis for a comparative approach to unravel pathogenicity factors of the human pathogenic amoeba N. fowleri.</title>
        <authorList>
            <person name="Liechti N."/>
            <person name="Schurch N."/>
            <person name="Bruggmann R."/>
            <person name="Wittwer M."/>
        </authorList>
    </citation>
    <scope>NUCLEOTIDE SEQUENCE [LARGE SCALE GENOMIC DNA]</scope>
    <source>
        <strain evidence="2 3">ATCC 30569</strain>
    </source>
</reference>
<sequence length="205" mass="23373">MGSSVSSSSASMRHMKMDEGQHQDDLKDVFSKYSPSQQSRKSSYSYQDLIHVPIKSSTNASTGRSHHHPLPKSSPSTTYSQELIHQSHKTRGRSFTFVQPLFSEGTKSNGPPPHHSKKHQTKQIASTQIYHQSTTCNELQEEDDPLEHQVIDSFHVRKVKYRPSSGRDVANTQKRLQPLKFSLKHQSNHYEREEFLIIITPPTVP</sequence>
<feature type="compositionally biased region" description="Low complexity" evidence="1">
    <location>
        <begin position="31"/>
        <end position="47"/>
    </location>
</feature>
<feature type="compositionally biased region" description="Basic and acidic residues" evidence="1">
    <location>
        <begin position="15"/>
        <end position="30"/>
    </location>
</feature>
<evidence type="ECO:0000313" key="3">
    <source>
        <dbReference type="Proteomes" id="UP000816034"/>
    </source>
</evidence>
<name>A0AA88KM11_NAELO</name>
<gene>
    <name evidence="2" type="ORF">C9374_002870</name>
</gene>
<keyword evidence="3" id="KW-1185">Reference proteome</keyword>
<proteinExistence type="predicted"/>